<dbReference type="EMBL" id="JACCBM010000001">
    <property type="protein sequence ID" value="NYD69115.1"/>
    <property type="molecule type" value="Genomic_DNA"/>
</dbReference>
<evidence type="ECO:0000313" key="4">
    <source>
        <dbReference type="Proteomes" id="UP000549913"/>
    </source>
</evidence>
<dbReference type="InterPro" id="IPR052350">
    <property type="entry name" value="Metallo-dep_Lactonases"/>
</dbReference>
<organism evidence="3 4">
    <name type="scientific">Herbiconiux flava</name>
    <dbReference type="NCBI Taxonomy" id="881268"/>
    <lineage>
        <taxon>Bacteria</taxon>
        <taxon>Bacillati</taxon>
        <taxon>Actinomycetota</taxon>
        <taxon>Actinomycetes</taxon>
        <taxon>Micrococcales</taxon>
        <taxon>Microbacteriaceae</taxon>
        <taxon>Herbiconiux</taxon>
    </lineage>
</organism>
<dbReference type="GO" id="GO:0016787">
    <property type="term" value="F:hydrolase activity"/>
    <property type="evidence" value="ECO:0007669"/>
    <property type="project" value="UniProtKB-KW"/>
</dbReference>
<dbReference type="Pfam" id="PF04909">
    <property type="entry name" value="Amidohydro_2"/>
    <property type="match status" value="1"/>
</dbReference>
<dbReference type="Proteomes" id="UP000549913">
    <property type="component" value="Unassembled WGS sequence"/>
</dbReference>
<accession>A0A852SK36</accession>
<keyword evidence="4" id="KW-1185">Reference proteome</keyword>
<gene>
    <name evidence="3" type="ORF">BJ984_000273</name>
</gene>
<protein>
    <submittedName>
        <fullName evidence="3">L-fuconolactonase</fullName>
        <ecNumber evidence="3">3.1.1.-</ecNumber>
    </submittedName>
</protein>
<dbReference type="AlphaFoldDB" id="A0A852SK36"/>
<comment type="similarity">
    <text evidence="1">Belongs to the metallo-dependent hydrolases superfamily.</text>
</comment>
<dbReference type="PANTHER" id="PTHR43569:SF2">
    <property type="entry name" value="AMIDOHYDROLASE-RELATED DOMAIN-CONTAINING PROTEIN"/>
    <property type="match status" value="1"/>
</dbReference>
<evidence type="ECO:0000256" key="1">
    <source>
        <dbReference type="ARBA" id="ARBA00038310"/>
    </source>
</evidence>
<comment type="caution">
    <text evidence="3">The sequence shown here is derived from an EMBL/GenBank/DDBJ whole genome shotgun (WGS) entry which is preliminary data.</text>
</comment>
<feature type="domain" description="Amidohydrolase-related" evidence="2">
    <location>
        <begin position="16"/>
        <end position="306"/>
    </location>
</feature>
<dbReference type="InterPro" id="IPR006680">
    <property type="entry name" value="Amidohydro-rel"/>
</dbReference>
<evidence type="ECO:0000313" key="3">
    <source>
        <dbReference type="EMBL" id="NYD69115.1"/>
    </source>
</evidence>
<dbReference type="SUPFAM" id="SSF51556">
    <property type="entry name" value="Metallo-dependent hydrolases"/>
    <property type="match status" value="1"/>
</dbReference>
<dbReference type="InterPro" id="IPR032466">
    <property type="entry name" value="Metal_Hydrolase"/>
</dbReference>
<evidence type="ECO:0000259" key="2">
    <source>
        <dbReference type="Pfam" id="PF04909"/>
    </source>
</evidence>
<dbReference type="PANTHER" id="PTHR43569">
    <property type="entry name" value="AMIDOHYDROLASE"/>
    <property type="match status" value="1"/>
</dbReference>
<reference evidence="3 4" key="1">
    <citation type="submission" date="2020-07" db="EMBL/GenBank/DDBJ databases">
        <title>Sequencing the genomes of 1000 actinobacteria strains.</title>
        <authorList>
            <person name="Klenk H.-P."/>
        </authorList>
    </citation>
    <scope>NUCLEOTIDE SEQUENCE [LARGE SCALE GENOMIC DNA]</scope>
    <source>
        <strain evidence="3 4">DSM 26474</strain>
    </source>
</reference>
<dbReference type="EC" id="3.1.1.-" evidence="3"/>
<sequence length="309" mass="32019">MPGPGSASTDAGRQIVDAHAHVWRRSRAGLEWLAEVPEVDRDCDLAGLRAAAPGRVDGFVLVQAVNDASESVELLAAAAGAAASGRAQAAAPGSADDRAAVLAVVGWVDLAAEDAAEQLSALAASPGGERLAGIRHLAHIDPDPEWLVRAATAHGLDAVARAGLAFDLVLRPGQLDTAARAADTHEGLLFVLDHLGQPPADAATPSFDVWERGLRELARRPNVVAKVSGIAERGASAAARRRLDRVLEVALDAFGPRRLMVGSDWPLVDLADGYGSWVQSYLTATAGLSADEQHALDRGTALASYGRAG</sequence>
<dbReference type="Gene3D" id="3.20.20.140">
    <property type="entry name" value="Metal-dependent hydrolases"/>
    <property type="match status" value="1"/>
</dbReference>
<proteinExistence type="inferred from homology"/>
<keyword evidence="3" id="KW-0378">Hydrolase</keyword>
<dbReference type="RefSeq" id="WP_179546500.1">
    <property type="nucleotide sequence ID" value="NZ_BSEW01000001.1"/>
</dbReference>
<name>A0A852SK36_9MICO</name>